<keyword evidence="6" id="KW-0255">Endonuclease</keyword>
<dbReference type="Pfam" id="PF00078">
    <property type="entry name" value="RVT_1"/>
    <property type="match status" value="1"/>
</dbReference>
<keyword evidence="11" id="KW-1185">Reference proteome</keyword>
<evidence type="ECO:0000259" key="9">
    <source>
        <dbReference type="PROSITE" id="PS50878"/>
    </source>
</evidence>
<evidence type="ECO:0000313" key="11">
    <source>
        <dbReference type="Proteomes" id="UP000031515"/>
    </source>
</evidence>
<dbReference type="InterPro" id="IPR010661">
    <property type="entry name" value="RVT_thumb"/>
</dbReference>
<keyword evidence="7" id="KW-0378">Hydrolase</keyword>
<feature type="domain" description="Reverse transcriptase" evidence="9">
    <location>
        <begin position="1"/>
        <end position="78"/>
    </location>
</feature>
<dbReference type="InterPro" id="IPR043502">
    <property type="entry name" value="DNA/RNA_pol_sf"/>
</dbReference>
<keyword evidence="3" id="KW-0808">Transferase</keyword>
<dbReference type="GO" id="GO:0035613">
    <property type="term" value="F:RNA stem-loop binding"/>
    <property type="evidence" value="ECO:0007669"/>
    <property type="project" value="TreeGrafter"/>
</dbReference>
<gene>
    <name evidence="10" type="ORF">M959_06742</name>
</gene>
<keyword evidence="8" id="KW-0695">RNA-directed DNA polymerase</keyword>
<comment type="similarity">
    <text evidence="1">Belongs to the beta type-B retroviral polymerase family. HERV class-II K(HML-2) pol subfamily.</text>
</comment>
<dbReference type="SUPFAM" id="SSF56672">
    <property type="entry name" value="DNA/RNA polymerases"/>
    <property type="match status" value="1"/>
</dbReference>
<evidence type="ECO:0000256" key="5">
    <source>
        <dbReference type="ARBA" id="ARBA00022722"/>
    </source>
</evidence>
<dbReference type="PANTHER" id="PTHR41694">
    <property type="entry name" value="ENDOGENOUS RETROVIRUS GROUP K MEMBER POL PROTEIN"/>
    <property type="match status" value="1"/>
</dbReference>
<evidence type="ECO:0000256" key="7">
    <source>
        <dbReference type="ARBA" id="ARBA00022801"/>
    </source>
</evidence>
<dbReference type="EC" id="3.1.26.4" evidence="2"/>
<name>A0A093BFK5_CHAPE</name>
<dbReference type="PROSITE" id="PS50878">
    <property type="entry name" value="RT_POL"/>
    <property type="match status" value="1"/>
</dbReference>
<proteinExistence type="inferred from homology"/>
<evidence type="ECO:0000256" key="1">
    <source>
        <dbReference type="ARBA" id="ARBA00010879"/>
    </source>
</evidence>
<evidence type="ECO:0000256" key="3">
    <source>
        <dbReference type="ARBA" id="ARBA00022679"/>
    </source>
</evidence>
<dbReference type="Pfam" id="PF06817">
    <property type="entry name" value="RVT_thumb"/>
    <property type="match status" value="1"/>
</dbReference>
<reference evidence="11" key="2">
    <citation type="journal article" date="2014" name="Science">
        <title>Comparative genomics reveals insights into avian genome evolution and adaptation.</title>
        <authorList>
            <consortium name="Avian Genome Consortium"/>
            <person name="Zhang G."/>
            <person name="Li C."/>
            <person name="Li Q."/>
            <person name="Li B."/>
            <person name="Larkin D.M."/>
            <person name="Lee C."/>
            <person name="Storz J.F."/>
            <person name="Antunes A."/>
            <person name="Greenwold M.J."/>
            <person name="Meredith R.W."/>
            <person name="Odeen A."/>
            <person name="Cui J."/>
            <person name="Zhou Q."/>
            <person name="Xu L."/>
            <person name="Pan H."/>
            <person name="Wang Z."/>
            <person name="Jin L."/>
            <person name="Zhang P."/>
            <person name="Hu H."/>
            <person name="Yang W."/>
            <person name="Hu J."/>
            <person name="Xiao J."/>
            <person name="Yang Z."/>
            <person name="Liu Y."/>
            <person name="Xie Q."/>
            <person name="Yu H."/>
            <person name="Lian J."/>
            <person name="Wen P."/>
            <person name="Zhang F."/>
            <person name="Li H."/>
            <person name="Zeng Y."/>
            <person name="Xiong Z."/>
            <person name="Liu S."/>
            <person name="Zhou L."/>
            <person name="Huang Z."/>
            <person name="An N."/>
            <person name="Wang J."/>
            <person name="Zheng Q."/>
            <person name="Xiong Y."/>
            <person name="Wang G."/>
            <person name="Wang B."/>
            <person name="Wang J."/>
            <person name="Fan Y."/>
            <person name="da Fonseca R.R."/>
            <person name="Alfaro-Nunez A."/>
            <person name="Schubert M."/>
            <person name="Orlando L."/>
            <person name="Mourier T."/>
            <person name="Howard J.T."/>
            <person name="Ganapathy G."/>
            <person name="Pfenning A."/>
            <person name="Whitney O."/>
            <person name="Rivas M.V."/>
            <person name="Hara E."/>
            <person name="Smith J."/>
            <person name="Farre M."/>
            <person name="Narayan J."/>
            <person name="Slavov G."/>
            <person name="Romanov M.N."/>
            <person name="Borges R."/>
            <person name="Machado J.P."/>
            <person name="Khan I."/>
            <person name="Springer M.S."/>
            <person name="Gatesy J."/>
            <person name="Hoffmann F.G."/>
            <person name="Opazo J.C."/>
            <person name="Hastad O."/>
            <person name="Sawyer R.H."/>
            <person name="Kim H."/>
            <person name="Kim K.W."/>
            <person name="Kim H.J."/>
            <person name="Cho S."/>
            <person name="Li N."/>
            <person name="Huang Y."/>
            <person name="Bruford M.W."/>
            <person name="Zhan X."/>
            <person name="Dixon A."/>
            <person name="Bertelsen M.F."/>
            <person name="Derryberry E."/>
            <person name="Warren W."/>
            <person name="Wilson R.K."/>
            <person name="Li S."/>
            <person name="Ray D.A."/>
            <person name="Green R.E."/>
            <person name="O'Brien S.J."/>
            <person name="Griffin D."/>
            <person name="Johnson W.E."/>
            <person name="Haussler D."/>
            <person name="Ryder O.A."/>
            <person name="Willerslev E."/>
            <person name="Graves G.R."/>
            <person name="Alstrom P."/>
            <person name="Fjeldsa J."/>
            <person name="Mindell D.P."/>
            <person name="Edwards S.V."/>
            <person name="Braun E.L."/>
            <person name="Rahbek C."/>
            <person name="Burt D.W."/>
            <person name="Houde P."/>
            <person name="Zhang Y."/>
            <person name="Yang H."/>
            <person name="Wang J."/>
            <person name="Jarvis E.D."/>
            <person name="Gilbert M.T."/>
            <person name="Wang J."/>
        </authorList>
    </citation>
    <scope>NUCLEOTIDE SEQUENCE [LARGE SCALE GENOMIC DNA]</scope>
</reference>
<dbReference type="InterPro" id="IPR043128">
    <property type="entry name" value="Rev_trsase/Diguanyl_cyclase"/>
</dbReference>
<evidence type="ECO:0000256" key="8">
    <source>
        <dbReference type="ARBA" id="ARBA00022918"/>
    </source>
</evidence>
<dbReference type="GO" id="GO:0003964">
    <property type="term" value="F:RNA-directed DNA polymerase activity"/>
    <property type="evidence" value="ECO:0007669"/>
    <property type="project" value="UniProtKB-KW"/>
</dbReference>
<dbReference type="GO" id="GO:0004523">
    <property type="term" value="F:RNA-DNA hybrid ribonuclease activity"/>
    <property type="evidence" value="ECO:0007669"/>
    <property type="project" value="UniProtKB-EC"/>
</dbReference>
<dbReference type="PANTHER" id="PTHR41694:SF3">
    <property type="entry name" value="RNA-DIRECTED DNA POLYMERASE-RELATED"/>
    <property type="match status" value="1"/>
</dbReference>
<evidence type="ECO:0000256" key="4">
    <source>
        <dbReference type="ARBA" id="ARBA00022695"/>
    </source>
</evidence>
<dbReference type="EMBL" id="KN125957">
    <property type="protein sequence ID" value="KFU85356.1"/>
    <property type="molecule type" value="Genomic_DNA"/>
</dbReference>
<dbReference type="AlphaFoldDB" id="A0A093BFK5"/>
<evidence type="ECO:0000256" key="6">
    <source>
        <dbReference type="ARBA" id="ARBA00022759"/>
    </source>
</evidence>
<sequence length="171" mass="19137">SPTIWQIVVDSAISPIRAEFPQVTVYHYMEDILLAATQQADLLQVLTQLKHSLAIYALQIAPEKIQEEAPWKYLGWWLYAGTVFPQHLHIAVSINTLHDLQKLLGTINWVKPLLGTTTEELSPLFSLLKGEADLMSSWHLTAEAKQALDHVADKTASSHAHRLQSALLISL</sequence>
<dbReference type="Proteomes" id="UP000031515">
    <property type="component" value="Unassembled WGS sequence"/>
</dbReference>
<dbReference type="Gene3D" id="3.30.70.270">
    <property type="match status" value="2"/>
</dbReference>
<reference evidence="10 11" key="1">
    <citation type="submission" date="2013-08" db="EMBL/GenBank/DDBJ databases">
        <title>Genome evolution of avian class.</title>
        <authorList>
            <person name="Zhang G."/>
            <person name="Li C."/>
        </authorList>
    </citation>
    <scope>NUCLEOTIDE SEQUENCE [LARGE SCALE GENOMIC DNA]</scope>
    <source>
        <strain evidence="10">M959</strain>
    </source>
</reference>
<evidence type="ECO:0000256" key="2">
    <source>
        <dbReference type="ARBA" id="ARBA00012180"/>
    </source>
</evidence>
<keyword evidence="4" id="KW-0548">Nucleotidyltransferase</keyword>
<evidence type="ECO:0000313" key="10">
    <source>
        <dbReference type="EMBL" id="KFU85356.1"/>
    </source>
</evidence>
<feature type="non-terminal residue" evidence="10">
    <location>
        <position position="1"/>
    </location>
</feature>
<dbReference type="InterPro" id="IPR000477">
    <property type="entry name" value="RT_dom"/>
</dbReference>
<organism evidence="10 11">
    <name type="scientific">Chaetura pelagica</name>
    <name type="common">Chimney swift</name>
    <name type="synonym">Hirundo pelagica</name>
    <dbReference type="NCBI Taxonomy" id="8897"/>
    <lineage>
        <taxon>Eukaryota</taxon>
        <taxon>Metazoa</taxon>
        <taxon>Chordata</taxon>
        <taxon>Craniata</taxon>
        <taxon>Vertebrata</taxon>
        <taxon>Euteleostomi</taxon>
        <taxon>Archelosauria</taxon>
        <taxon>Archosauria</taxon>
        <taxon>Dinosauria</taxon>
        <taxon>Saurischia</taxon>
        <taxon>Theropoda</taxon>
        <taxon>Coelurosauria</taxon>
        <taxon>Aves</taxon>
        <taxon>Neognathae</taxon>
        <taxon>Neoaves</taxon>
        <taxon>Strisores</taxon>
        <taxon>Apodiformes</taxon>
        <taxon>Apodidae</taxon>
        <taxon>Apodinae</taxon>
        <taxon>Chaetura</taxon>
    </lineage>
</organism>
<feature type="non-terminal residue" evidence="10">
    <location>
        <position position="171"/>
    </location>
</feature>
<keyword evidence="5" id="KW-0540">Nuclease</keyword>
<protein>
    <recommendedName>
        <fullName evidence="2">ribonuclease H</fullName>
        <ecNumber evidence="2">3.1.26.4</ecNumber>
    </recommendedName>
</protein>
<accession>A0A093BFK5</accession>